<protein>
    <submittedName>
        <fullName evidence="9">Cytosine permease</fullName>
    </submittedName>
</protein>
<feature type="transmembrane region" description="Helical" evidence="8">
    <location>
        <begin position="352"/>
        <end position="370"/>
    </location>
</feature>
<dbReference type="Pfam" id="PF02133">
    <property type="entry name" value="Transp_cyt_pur"/>
    <property type="match status" value="1"/>
</dbReference>
<dbReference type="InterPro" id="IPR001248">
    <property type="entry name" value="Pur-cyt_permease"/>
</dbReference>
<feature type="transmembrane region" description="Helical" evidence="8">
    <location>
        <begin position="382"/>
        <end position="403"/>
    </location>
</feature>
<dbReference type="GO" id="GO:0005886">
    <property type="term" value="C:plasma membrane"/>
    <property type="evidence" value="ECO:0007669"/>
    <property type="project" value="TreeGrafter"/>
</dbReference>
<evidence type="ECO:0000313" key="10">
    <source>
        <dbReference type="Proteomes" id="UP000620075"/>
    </source>
</evidence>
<feature type="transmembrane region" description="Helical" evidence="8">
    <location>
        <begin position="107"/>
        <end position="125"/>
    </location>
</feature>
<feature type="transmembrane region" description="Helical" evidence="8">
    <location>
        <begin position="309"/>
        <end position="332"/>
    </location>
</feature>
<comment type="similarity">
    <text evidence="2 7">Belongs to the purine-cytosine permease (2.A.39) family.</text>
</comment>
<dbReference type="Gene3D" id="1.10.4160.10">
    <property type="entry name" value="Hydantoin permease"/>
    <property type="match status" value="1"/>
</dbReference>
<dbReference type="EMBL" id="JAEKNQ010000020">
    <property type="protein sequence ID" value="MBJ7602549.1"/>
    <property type="molecule type" value="Genomic_DNA"/>
</dbReference>
<evidence type="ECO:0000256" key="4">
    <source>
        <dbReference type="ARBA" id="ARBA00022692"/>
    </source>
</evidence>
<dbReference type="GO" id="GO:0022857">
    <property type="term" value="F:transmembrane transporter activity"/>
    <property type="evidence" value="ECO:0007669"/>
    <property type="project" value="InterPro"/>
</dbReference>
<feature type="transmembrane region" description="Helical" evidence="8">
    <location>
        <begin position="424"/>
        <end position="448"/>
    </location>
</feature>
<feature type="transmembrane region" description="Helical" evidence="8">
    <location>
        <begin position="454"/>
        <end position="474"/>
    </location>
</feature>
<sequence>MATTEQLDISGVPIREGTYGTKVMAVEPGGVEYIADSERHGRPFDLFTTWVSPNMEFATVFVGVLPVAFFGMGLADAAVAIILGTALGSLTHAILSSWGPKFGVPQMVQARGAFGFLGNLLPAGLNTFTANVGWFIVNSVSGAFALSTLFGPVLHWFDLPFWLSFLIIVLAQVAVAFLGHNLVHRFERIAFPILTIVFVVSAILIFSQANLGQGINAKIQGPLGETGAFTLTFTAAFGYAVGWNPYASDYTRYLPRSTDRFMTGLWAGLGVFVSCVLLELVGAALVTVAGTKWGPNDIPTAQFIKPLPFVLQILALLSIALGTVSANVINIYSGSMSFLTLGIRLTLHQRRAIVAVGAGVIGFIVGVALQAQVGPGSKYESFLLLISYWIGPFLGVVITDYFIRRGHYAEYEFFDTARRPWQGLVAMVAGLVVSLPFWNVNGVFVGPIPNANPALGDITFIVGMLVAAAVHFLLNQGLRKRAAPEAGLS</sequence>
<feature type="transmembrane region" description="Helical" evidence="8">
    <location>
        <begin position="132"/>
        <end position="153"/>
    </location>
</feature>
<evidence type="ECO:0000256" key="1">
    <source>
        <dbReference type="ARBA" id="ARBA00004141"/>
    </source>
</evidence>
<feature type="transmembrane region" description="Helical" evidence="8">
    <location>
        <begin position="265"/>
        <end position="289"/>
    </location>
</feature>
<accession>A0A934KBT3</accession>
<evidence type="ECO:0000256" key="7">
    <source>
        <dbReference type="PIRNR" id="PIRNR002744"/>
    </source>
</evidence>
<dbReference type="PIRSF" id="PIRSF002744">
    <property type="entry name" value="Pur-cyt_permease"/>
    <property type="match status" value="1"/>
</dbReference>
<dbReference type="InterPro" id="IPR026030">
    <property type="entry name" value="Pur-cyt_permease_Fcy2/21/22"/>
</dbReference>
<organism evidence="9 10">
    <name type="scientific">Candidatus Dormiibacter inghamiae</name>
    <dbReference type="NCBI Taxonomy" id="3127013"/>
    <lineage>
        <taxon>Bacteria</taxon>
        <taxon>Bacillati</taxon>
        <taxon>Candidatus Dormiibacterota</taxon>
        <taxon>Candidatus Dormibacteria</taxon>
        <taxon>Candidatus Dormibacterales</taxon>
        <taxon>Candidatus Dormibacteraceae</taxon>
        <taxon>Candidatus Dormiibacter</taxon>
    </lineage>
</organism>
<dbReference type="Proteomes" id="UP000620075">
    <property type="component" value="Unassembled WGS sequence"/>
</dbReference>
<comment type="caution">
    <text evidence="9">The sequence shown here is derived from an EMBL/GenBank/DDBJ whole genome shotgun (WGS) entry which is preliminary data.</text>
</comment>
<dbReference type="AlphaFoldDB" id="A0A934KBT3"/>
<name>A0A934KBT3_9BACT</name>
<comment type="subcellular location">
    <subcellularLocation>
        <location evidence="1">Membrane</location>
        <topology evidence="1">Multi-pass membrane protein</topology>
    </subcellularLocation>
</comment>
<evidence type="ECO:0000256" key="8">
    <source>
        <dbReference type="SAM" id="Phobius"/>
    </source>
</evidence>
<dbReference type="PANTHER" id="PTHR31806:SF1">
    <property type="entry name" value="PURINE-CYTOSINE PERMEASE FCY2-RELATED"/>
    <property type="match status" value="1"/>
</dbReference>
<evidence type="ECO:0000256" key="5">
    <source>
        <dbReference type="ARBA" id="ARBA00022989"/>
    </source>
</evidence>
<evidence type="ECO:0000256" key="6">
    <source>
        <dbReference type="ARBA" id="ARBA00023136"/>
    </source>
</evidence>
<feature type="transmembrane region" description="Helical" evidence="8">
    <location>
        <begin position="159"/>
        <end position="177"/>
    </location>
</feature>
<proteinExistence type="inferred from homology"/>
<feature type="transmembrane region" description="Helical" evidence="8">
    <location>
        <begin position="227"/>
        <end position="244"/>
    </location>
</feature>
<evidence type="ECO:0000256" key="2">
    <source>
        <dbReference type="ARBA" id="ARBA00008974"/>
    </source>
</evidence>
<reference evidence="9 10" key="1">
    <citation type="submission" date="2020-10" db="EMBL/GenBank/DDBJ databases">
        <title>Ca. Dormibacterota MAGs.</title>
        <authorList>
            <person name="Montgomery K."/>
        </authorList>
    </citation>
    <scope>NUCLEOTIDE SEQUENCE [LARGE SCALE GENOMIC DNA]</scope>
    <source>
        <strain evidence="9">SC8811_S16_3</strain>
    </source>
</reference>
<feature type="transmembrane region" description="Helical" evidence="8">
    <location>
        <begin position="189"/>
        <end position="207"/>
    </location>
</feature>
<dbReference type="PANTHER" id="PTHR31806">
    <property type="entry name" value="PURINE-CYTOSINE PERMEASE FCY2-RELATED"/>
    <property type="match status" value="1"/>
</dbReference>
<evidence type="ECO:0000313" key="9">
    <source>
        <dbReference type="EMBL" id="MBJ7602549.1"/>
    </source>
</evidence>
<keyword evidence="4 8" id="KW-0812">Transmembrane</keyword>
<evidence type="ECO:0000256" key="3">
    <source>
        <dbReference type="ARBA" id="ARBA00022448"/>
    </source>
</evidence>
<keyword evidence="5 8" id="KW-1133">Transmembrane helix</keyword>
<dbReference type="RefSeq" id="WP_338177128.1">
    <property type="nucleotide sequence ID" value="NZ_JAEKNQ010000020.1"/>
</dbReference>
<keyword evidence="3 7" id="KW-0813">Transport</keyword>
<gene>
    <name evidence="9" type="ORF">JF888_05050</name>
</gene>
<keyword evidence="6 7" id="KW-0472">Membrane</keyword>